<dbReference type="InterPro" id="IPR023873">
    <property type="entry name" value="FeFe-hyd_GTPase_HydF"/>
</dbReference>
<dbReference type="Gene3D" id="3.40.50.300">
    <property type="entry name" value="P-loop containing nucleotide triphosphate hydrolases"/>
    <property type="match status" value="1"/>
</dbReference>
<keyword evidence="7" id="KW-1185">Reference proteome</keyword>
<evidence type="ECO:0000259" key="4">
    <source>
        <dbReference type="Pfam" id="PF18128"/>
    </source>
</evidence>
<dbReference type="Pfam" id="PF01926">
    <property type="entry name" value="MMR_HSR1"/>
    <property type="match status" value="1"/>
</dbReference>
<comment type="caution">
    <text evidence="6">The sequence shown here is derived from an EMBL/GenBank/DDBJ whole genome shotgun (WGS) entry which is preliminary data.</text>
</comment>
<feature type="domain" description="G" evidence="3">
    <location>
        <begin position="13"/>
        <end position="125"/>
    </location>
</feature>
<dbReference type="GO" id="GO:0005525">
    <property type="term" value="F:GTP binding"/>
    <property type="evidence" value="ECO:0007669"/>
    <property type="project" value="UniProtKB-KW"/>
</dbReference>
<dbReference type="PANTHER" id="PTHR42714:SF6">
    <property type="entry name" value="TRANSLATION INITIATION FACTOR IF-2"/>
    <property type="match status" value="1"/>
</dbReference>
<dbReference type="Gene3D" id="3.40.50.11410">
    <property type="match status" value="1"/>
</dbReference>
<feature type="domain" description="Hydrogen maturase F dimerization" evidence="4">
    <location>
        <begin position="179"/>
        <end position="276"/>
    </location>
</feature>
<keyword evidence="1" id="KW-0547">Nucleotide-binding</keyword>
<dbReference type="AlphaFoldDB" id="A0AAP2W7W7"/>
<dbReference type="InterPro" id="IPR027417">
    <property type="entry name" value="P-loop_NTPase"/>
</dbReference>
<protein>
    <submittedName>
        <fullName evidence="6">[FeFe] hydrogenase H-cluster maturation GTPase HydF</fullName>
    </submittedName>
</protein>
<evidence type="ECO:0000259" key="3">
    <source>
        <dbReference type="Pfam" id="PF01926"/>
    </source>
</evidence>
<keyword evidence="2" id="KW-0342">GTP-binding</keyword>
<dbReference type="CDD" id="cd00880">
    <property type="entry name" value="Era_like"/>
    <property type="match status" value="1"/>
</dbReference>
<evidence type="ECO:0000313" key="6">
    <source>
        <dbReference type="EMBL" id="MCD2491500.1"/>
    </source>
</evidence>
<evidence type="ECO:0000313" key="7">
    <source>
        <dbReference type="Proteomes" id="UP001299265"/>
    </source>
</evidence>
<sequence>MGMDSTPRSNRLHIGIFGRRNVGKSTLVNALTGQETSLVSDVAGTTTDPVYKAVELRGFGPAVFIDTAGFDDEGVLGSMRVGKTKEAMTKTDVAVILFDSLPGEEIEWAARFTERKTPVIAAVNKICRPEEREAVKKAIRDSLGLKALELDLRTGAGIEALKRKIVESAPENFWDVSLTGGLAGEGDLVLLVMPQDIQAPKGRLILPQVQTIRELLDKKSLVMSCTADKMEMTLKALARPPRLIITDSQAFAEVYRLKPEESMLTSFSVLFAGYKGDIREFLRGAEAIEGLTESSRVLIAEACAHSPTEEDIGRIKIPNLLRRHVGLGLCIDFVRGVDFPKDLSQYDLIIHCAACMFNRKYVMERMDAARRQGVAISNYGVVIAHLNGILDKISFVS</sequence>
<accession>A0AAP2W7W7</accession>
<evidence type="ECO:0000256" key="2">
    <source>
        <dbReference type="ARBA" id="ARBA00023134"/>
    </source>
</evidence>
<dbReference type="PANTHER" id="PTHR42714">
    <property type="entry name" value="TRNA MODIFICATION GTPASE GTPBP3"/>
    <property type="match status" value="1"/>
</dbReference>
<dbReference type="GO" id="GO:0030488">
    <property type="term" value="P:tRNA methylation"/>
    <property type="evidence" value="ECO:0007669"/>
    <property type="project" value="TreeGrafter"/>
</dbReference>
<proteinExistence type="predicted"/>
<dbReference type="GO" id="GO:0002098">
    <property type="term" value="P:tRNA wobble uridine modification"/>
    <property type="evidence" value="ECO:0007669"/>
    <property type="project" value="TreeGrafter"/>
</dbReference>
<dbReference type="GO" id="GO:0005737">
    <property type="term" value="C:cytoplasm"/>
    <property type="evidence" value="ECO:0007669"/>
    <property type="project" value="TreeGrafter"/>
</dbReference>
<dbReference type="SUPFAM" id="SSF52540">
    <property type="entry name" value="P-loop containing nucleoside triphosphate hydrolases"/>
    <property type="match status" value="1"/>
</dbReference>
<dbReference type="RefSeq" id="WP_231061429.1">
    <property type="nucleotide sequence ID" value="NZ_JAJNOR010000001.1"/>
</dbReference>
<dbReference type="InterPro" id="IPR006073">
    <property type="entry name" value="GTP-bd"/>
</dbReference>
<dbReference type="NCBIfam" id="TIGR03918">
    <property type="entry name" value="GTP_HydF"/>
    <property type="match status" value="1"/>
</dbReference>
<reference evidence="6 7" key="1">
    <citation type="submission" date="2021-11" db="EMBL/GenBank/DDBJ databases">
        <title>Lacrimispora sp. nov. NSJ-141 isolated from human feces.</title>
        <authorList>
            <person name="Abdugheni R."/>
        </authorList>
    </citation>
    <scope>NUCLEOTIDE SEQUENCE [LARGE SCALE GENOMIC DNA]</scope>
    <source>
        <strain evidence="6 7">NSJ-141</strain>
    </source>
</reference>
<organism evidence="6 7">
    <name type="scientific">Lientehia hominis</name>
    <dbReference type="NCBI Taxonomy" id="2897778"/>
    <lineage>
        <taxon>Bacteria</taxon>
        <taxon>Bacillati</taxon>
        <taxon>Bacillota</taxon>
        <taxon>Clostridia</taxon>
        <taxon>Lachnospirales</taxon>
        <taxon>Lachnospiraceae</taxon>
        <taxon>Lientehia</taxon>
    </lineage>
</organism>
<dbReference type="InterPro" id="IPR041606">
    <property type="entry name" value="HydF_dimer"/>
</dbReference>
<dbReference type="InterPro" id="IPR040644">
    <property type="entry name" value="HydF_tetramer"/>
</dbReference>
<gene>
    <name evidence="6" type="primary">hydF</name>
    <name evidence="6" type="ORF">LQE92_02510</name>
</gene>
<dbReference type="Pfam" id="PF18133">
    <property type="entry name" value="HydF_tetramer"/>
    <property type="match status" value="1"/>
</dbReference>
<dbReference type="Pfam" id="PF18128">
    <property type="entry name" value="HydF_dimer"/>
    <property type="match status" value="1"/>
</dbReference>
<dbReference type="Gene3D" id="3.40.50.11420">
    <property type="match status" value="1"/>
</dbReference>
<dbReference type="Proteomes" id="UP001299265">
    <property type="component" value="Unassembled WGS sequence"/>
</dbReference>
<feature type="domain" description="Hydrogen maturase F tetramerization" evidence="5">
    <location>
        <begin position="280"/>
        <end position="392"/>
    </location>
</feature>
<evidence type="ECO:0000256" key="1">
    <source>
        <dbReference type="ARBA" id="ARBA00022741"/>
    </source>
</evidence>
<evidence type="ECO:0000259" key="5">
    <source>
        <dbReference type="Pfam" id="PF18133"/>
    </source>
</evidence>
<name>A0AAP2W7W7_9FIRM</name>
<dbReference type="InterPro" id="IPR005225">
    <property type="entry name" value="Small_GTP-bd"/>
</dbReference>
<dbReference type="NCBIfam" id="TIGR00231">
    <property type="entry name" value="small_GTP"/>
    <property type="match status" value="1"/>
</dbReference>
<dbReference type="EMBL" id="JAJNOR010000001">
    <property type="protein sequence ID" value="MCD2491500.1"/>
    <property type="molecule type" value="Genomic_DNA"/>
</dbReference>